<dbReference type="AlphaFoldDB" id="A0A841KQ60"/>
<reference evidence="2 3" key="1">
    <citation type="submission" date="2020-08" db="EMBL/GenBank/DDBJ databases">
        <title>Genomic Encyclopedia of Type Strains, Phase IV (KMG-IV): sequencing the most valuable type-strain genomes for metagenomic binning, comparative biology and taxonomic classification.</title>
        <authorList>
            <person name="Goeker M."/>
        </authorList>
    </citation>
    <scope>NUCLEOTIDE SEQUENCE [LARGE SCALE GENOMIC DNA]</scope>
    <source>
        <strain evidence="2 3">DSM 103526</strain>
    </source>
</reference>
<feature type="transmembrane region" description="Helical" evidence="1">
    <location>
        <begin position="12"/>
        <end position="32"/>
    </location>
</feature>
<organism evidence="2 3">
    <name type="scientific">Anaerosolibacter carboniphilus</name>
    <dbReference type="NCBI Taxonomy" id="1417629"/>
    <lineage>
        <taxon>Bacteria</taxon>
        <taxon>Bacillati</taxon>
        <taxon>Bacillota</taxon>
        <taxon>Clostridia</taxon>
        <taxon>Peptostreptococcales</taxon>
        <taxon>Thermotaleaceae</taxon>
        <taxon>Anaerosolibacter</taxon>
    </lineage>
</organism>
<keyword evidence="1" id="KW-0472">Membrane</keyword>
<dbReference type="Proteomes" id="UP000579281">
    <property type="component" value="Unassembled WGS sequence"/>
</dbReference>
<protein>
    <submittedName>
        <fullName evidence="2">Putative membrane protein</fullName>
    </submittedName>
</protein>
<keyword evidence="1" id="KW-0812">Transmembrane</keyword>
<sequence length="220" mass="24138">MTNDFRNDPILRTLLVVLIGILGFGLIFNLFTGGGTSMDGEHMGGYGYGYSIGGLLGGLIFFLIKLFMIVLVLAILGSIFVWFRNNFFANRDSKFIQSINNDPLLKMIAIVTALTFGLVLIFALLNNFGVSGVGFMGNVRYQGGHAFSAGNSITGLLTLLMHVLSFVLVISLIMALIAYLKNQYEQGNLNIFKTNNTQENKMITTGADVQKDENNIRTTE</sequence>
<feature type="transmembrane region" description="Helical" evidence="1">
    <location>
        <begin position="52"/>
        <end position="83"/>
    </location>
</feature>
<keyword evidence="3" id="KW-1185">Reference proteome</keyword>
<dbReference type="EMBL" id="JACHEN010000007">
    <property type="protein sequence ID" value="MBB6215471.1"/>
    <property type="molecule type" value="Genomic_DNA"/>
</dbReference>
<name>A0A841KQ60_9FIRM</name>
<evidence type="ECO:0000313" key="2">
    <source>
        <dbReference type="EMBL" id="MBB6215471.1"/>
    </source>
</evidence>
<feature type="transmembrane region" description="Helical" evidence="1">
    <location>
        <begin position="159"/>
        <end position="180"/>
    </location>
</feature>
<gene>
    <name evidence="2" type="ORF">HNQ80_001560</name>
</gene>
<evidence type="ECO:0000313" key="3">
    <source>
        <dbReference type="Proteomes" id="UP000579281"/>
    </source>
</evidence>
<proteinExistence type="predicted"/>
<keyword evidence="1" id="KW-1133">Transmembrane helix</keyword>
<comment type="caution">
    <text evidence="2">The sequence shown here is derived from an EMBL/GenBank/DDBJ whole genome shotgun (WGS) entry which is preliminary data.</text>
</comment>
<evidence type="ECO:0000256" key="1">
    <source>
        <dbReference type="SAM" id="Phobius"/>
    </source>
</evidence>
<feature type="transmembrane region" description="Helical" evidence="1">
    <location>
        <begin position="104"/>
        <end position="125"/>
    </location>
</feature>
<accession>A0A841KQ60</accession>